<evidence type="ECO:0000313" key="1">
    <source>
        <dbReference type="EMBL" id="KOF68333.1"/>
    </source>
</evidence>
<sequence length="68" mass="8157">MLSWMDSSFLTQYLAIVEVHCNLFHEVQYSENISLHHFFPDLPTNPSTWILCYLSTHLSYFIYNTYPH</sequence>
<gene>
    <name evidence="1" type="ORF">OCBIM_22007533mg</name>
</gene>
<dbReference type="EMBL" id="KQ426366">
    <property type="protein sequence ID" value="KOF68333.1"/>
    <property type="molecule type" value="Genomic_DNA"/>
</dbReference>
<reference evidence="1" key="1">
    <citation type="submission" date="2015-07" db="EMBL/GenBank/DDBJ databases">
        <title>MeaNS - Measles Nucleotide Surveillance Program.</title>
        <authorList>
            <person name="Tran T."/>
            <person name="Druce J."/>
        </authorList>
    </citation>
    <scope>NUCLEOTIDE SEQUENCE</scope>
    <source>
        <strain evidence="1">UCB-OBI-ISO-001</strain>
        <tissue evidence="1">Gonad</tissue>
    </source>
</reference>
<organism evidence="1">
    <name type="scientific">Octopus bimaculoides</name>
    <name type="common">California two-spotted octopus</name>
    <dbReference type="NCBI Taxonomy" id="37653"/>
    <lineage>
        <taxon>Eukaryota</taxon>
        <taxon>Metazoa</taxon>
        <taxon>Spiralia</taxon>
        <taxon>Lophotrochozoa</taxon>
        <taxon>Mollusca</taxon>
        <taxon>Cephalopoda</taxon>
        <taxon>Coleoidea</taxon>
        <taxon>Octopodiformes</taxon>
        <taxon>Octopoda</taxon>
        <taxon>Incirrata</taxon>
        <taxon>Octopodidae</taxon>
        <taxon>Octopus</taxon>
    </lineage>
</organism>
<name>A0A0L8FUM8_OCTBM</name>
<proteinExistence type="predicted"/>
<protein>
    <submittedName>
        <fullName evidence="1">Uncharacterized protein</fullName>
    </submittedName>
</protein>
<dbReference type="AlphaFoldDB" id="A0A0L8FUM8"/>
<accession>A0A0L8FUM8</accession>